<gene>
    <name evidence="2" type="ORF">ARMGADRAFT_1069726</name>
</gene>
<dbReference type="OrthoDB" id="3223806at2759"/>
<dbReference type="InParanoid" id="A0A2H3EIK0"/>
<dbReference type="AlphaFoldDB" id="A0A2H3EIK0"/>
<keyword evidence="3" id="KW-1185">Reference proteome</keyword>
<proteinExistence type="predicted"/>
<dbReference type="EMBL" id="KZ293644">
    <property type="protein sequence ID" value="PBL03173.1"/>
    <property type="molecule type" value="Genomic_DNA"/>
</dbReference>
<organism evidence="2 3">
    <name type="scientific">Armillaria gallica</name>
    <name type="common">Bulbous honey fungus</name>
    <name type="synonym">Armillaria bulbosa</name>
    <dbReference type="NCBI Taxonomy" id="47427"/>
    <lineage>
        <taxon>Eukaryota</taxon>
        <taxon>Fungi</taxon>
        <taxon>Dikarya</taxon>
        <taxon>Basidiomycota</taxon>
        <taxon>Agaricomycotina</taxon>
        <taxon>Agaricomycetes</taxon>
        <taxon>Agaricomycetidae</taxon>
        <taxon>Agaricales</taxon>
        <taxon>Marasmiineae</taxon>
        <taxon>Physalacriaceae</taxon>
        <taxon>Armillaria</taxon>
    </lineage>
</organism>
<reference evidence="3" key="1">
    <citation type="journal article" date="2017" name="Nat. Ecol. Evol.">
        <title>Genome expansion and lineage-specific genetic innovations in the forest pathogenic fungi Armillaria.</title>
        <authorList>
            <person name="Sipos G."/>
            <person name="Prasanna A.N."/>
            <person name="Walter M.C."/>
            <person name="O'Connor E."/>
            <person name="Balint B."/>
            <person name="Krizsan K."/>
            <person name="Kiss B."/>
            <person name="Hess J."/>
            <person name="Varga T."/>
            <person name="Slot J."/>
            <person name="Riley R."/>
            <person name="Boka B."/>
            <person name="Rigling D."/>
            <person name="Barry K."/>
            <person name="Lee J."/>
            <person name="Mihaltcheva S."/>
            <person name="LaButti K."/>
            <person name="Lipzen A."/>
            <person name="Waldron R."/>
            <person name="Moloney N.M."/>
            <person name="Sperisen C."/>
            <person name="Kredics L."/>
            <person name="Vagvoelgyi C."/>
            <person name="Patrignani A."/>
            <person name="Fitzpatrick D."/>
            <person name="Nagy I."/>
            <person name="Doyle S."/>
            <person name="Anderson J.B."/>
            <person name="Grigoriev I.V."/>
            <person name="Gueldener U."/>
            <person name="Muensterkoetter M."/>
            <person name="Nagy L.G."/>
        </authorList>
    </citation>
    <scope>NUCLEOTIDE SEQUENCE [LARGE SCALE GENOMIC DNA]</scope>
    <source>
        <strain evidence="3">Ar21-2</strain>
    </source>
</reference>
<name>A0A2H3EIK0_ARMGA</name>
<dbReference type="Proteomes" id="UP000217790">
    <property type="component" value="Unassembled WGS sequence"/>
</dbReference>
<sequence>MSPNNLKEEQGSVDTCLQKGSTLALGYGNGGMNPFTFTVPDGQDVDVCFFKLFVTAKPVDLGSISQSSPFSDLRTRRGESPPSPPDLTESWASIAIPVVQRRARGAPSVVLIETETNRNEIIVLESSAVPAQKVDGYSQPRDIVPSPISPAPSIESSKKQTHASLSLLSTALHLFNVKLAFSMAIQRRTDSERNLVFREIYGRAP</sequence>
<accession>A0A2H3EIK0</accession>
<evidence type="ECO:0000313" key="2">
    <source>
        <dbReference type="EMBL" id="PBL03173.1"/>
    </source>
</evidence>
<evidence type="ECO:0000256" key="1">
    <source>
        <dbReference type="SAM" id="MobiDB-lite"/>
    </source>
</evidence>
<evidence type="ECO:0000313" key="3">
    <source>
        <dbReference type="Proteomes" id="UP000217790"/>
    </source>
</evidence>
<protein>
    <submittedName>
        <fullName evidence="2">Uncharacterized protein</fullName>
    </submittedName>
</protein>
<feature type="region of interest" description="Disordered" evidence="1">
    <location>
        <begin position="65"/>
        <end position="89"/>
    </location>
</feature>